<name>A0A6I7MD58_BACT4</name>
<dbReference type="InterPro" id="IPR036735">
    <property type="entry name" value="NGN_dom_sf"/>
</dbReference>
<evidence type="ECO:0000313" key="2">
    <source>
        <dbReference type="Proteomes" id="UP000436825"/>
    </source>
</evidence>
<dbReference type="GO" id="GO:0006354">
    <property type="term" value="P:DNA-templated transcription elongation"/>
    <property type="evidence" value="ECO:0007669"/>
    <property type="project" value="InterPro"/>
</dbReference>
<proteinExistence type="predicted"/>
<dbReference type="EMBL" id="WCRW01000020">
    <property type="protein sequence ID" value="KAB4451668.1"/>
    <property type="molecule type" value="Genomic_DNA"/>
</dbReference>
<dbReference type="NCBIfam" id="NF033644">
    <property type="entry name" value="antiterm_UpxY"/>
    <property type="match status" value="1"/>
</dbReference>
<dbReference type="CDD" id="cd09895">
    <property type="entry name" value="NGN_SP_UpxY"/>
    <property type="match status" value="1"/>
</dbReference>
<dbReference type="Pfam" id="PF02357">
    <property type="entry name" value="NusG"/>
    <property type="match status" value="1"/>
</dbReference>
<dbReference type="Gene3D" id="3.30.70.940">
    <property type="entry name" value="NusG, N-terminal domain"/>
    <property type="match status" value="1"/>
</dbReference>
<dbReference type="Proteomes" id="UP000436825">
    <property type="component" value="Unassembled WGS sequence"/>
</dbReference>
<protein>
    <submittedName>
        <fullName evidence="1">UpxY family transcription antiterminator</fullName>
    </submittedName>
</protein>
<evidence type="ECO:0000313" key="1">
    <source>
        <dbReference type="EMBL" id="KAB4451668.1"/>
    </source>
</evidence>
<accession>A0A6I7MD58</accession>
<dbReference type="SUPFAM" id="SSF82679">
    <property type="entry name" value="N-utilization substance G protein NusG, N-terminal domain"/>
    <property type="match status" value="1"/>
</dbReference>
<comment type="caution">
    <text evidence="1">The sequence shown here is derived from an EMBL/GenBank/DDBJ whole genome shotgun (WGS) entry which is preliminary data.</text>
</comment>
<gene>
    <name evidence="1" type="ORF">GAN75_22240</name>
</gene>
<dbReference type="InterPro" id="IPR006645">
    <property type="entry name" value="NGN-like_dom"/>
</dbReference>
<dbReference type="AlphaFoldDB" id="A0A6I7MD58"/>
<reference evidence="1 2" key="1">
    <citation type="journal article" date="2019" name="Nat. Med.">
        <title>A library of human gut bacterial isolates paired with longitudinal multiomics data enables mechanistic microbiome research.</title>
        <authorList>
            <person name="Poyet M."/>
            <person name="Groussin M."/>
            <person name="Gibbons S.M."/>
            <person name="Avila-Pacheco J."/>
            <person name="Jiang X."/>
            <person name="Kearney S.M."/>
            <person name="Perrotta A.R."/>
            <person name="Berdy B."/>
            <person name="Zhao S."/>
            <person name="Lieberman T.D."/>
            <person name="Swanson P.K."/>
            <person name="Smith M."/>
            <person name="Roesemann S."/>
            <person name="Alexander J.E."/>
            <person name="Rich S.A."/>
            <person name="Livny J."/>
            <person name="Vlamakis H."/>
            <person name="Clish C."/>
            <person name="Bullock K."/>
            <person name="Deik A."/>
            <person name="Scott J."/>
            <person name="Pierce K.A."/>
            <person name="Xavier R.J."/>
            <person name="Alm E.J."/>
        </authorList>
    </citation>
    <scope>NUCLEOTIDE SEQUENCE [LARGE SCALE GENOMIC DNA]</scope>
    <source>
        <strain evidence="1 2">BIOML-A160</strain>
    </source>
</reference>
<organism evidence="1 2">
    <name type="scientific">Bacteroides thetaiotaomicron</name>
    <dbReference type="NCBI Taxonomy" id="818"/>
    <lineage>
        <taxon>Bacteria</taxon>
        <taxon>Pseudomonadati</taxon>
        <taxon>Bacteroidota</taxon>
        <taxon>Bacteroidia</taxon>
        <taxon>Bacteroidales</taxon>
        <taxon>Bacteroidaceae</taxon>
        <taxon>Bacteroides</taxon>
    </lineage>
</organism>
<sequence length="182" mass="21573">MLFPGYEQQMHWYVMRDLKRSNAKLPAYKQLSDEHIEVFTPMQWRLSLKNGKRIREEVPFMQDLLFVHDTREVLDQFVRKIPTLQYRYLKGGGYCQPMIVSDLDMERFIRAVRCSENPKYYLPEEISNTMYGRMIRIVGGPFEGYEGRLLTTRGSKIKRLLVELPNFFSVGVEINPDLIEII</sequence>